<sequence>MDGDESREGGVGTGTPAVRRPKAAELIATRIRHMIASGELAAGDWLPTEPQLMTRFEVSRPTLREAFRLLEGDSLIRVRRGPPGGAQVQVPGPEAAAPVFGLLLTLSGTTLRDVYEARLVLEPPAARRLAEHGTERDHLALHEELGLAAAASTGREAFGLGTVRFHRRVVELSGNRTLAAVVAMLGEVMARHVAHAYRESRSPQDKMTERHHRVLQTYARLVALVTERRGDEAELLWLRHMRAAEPYMLGGAAGQTQVVDLLH</sequence>
<dbReference type="Gene3D" id="1.20.120.530">
    <property type="entry name" value="GntR ligand-binding domain-like"/>
    <property type="match status" value="1"/>
</dbReference>
<dbReference type="AlphaFoldDB" id="A0A557ZZI6"/>
<accession>A0A557ZZI6</accession>
<proteinExistence type="predicted"/>
<dbReference type="InterPro" id="IPR000524">
    <property type="entry name" value="Tscrpt_reg_HTH_GntR"/>
</dbReference>
<dbReference type="Proteomes" id="UP000318578">
    <property type="component" value="Unassembled WGS sequence"/>
</dbReference>
<name>A0A557ZZI6_9PSEU</name>
<dbReference type="InterPro" id="IPR008920">
    <property type="entry name" value="TF_FadR/GntR_C"/>
</dbReference>
<reference evidence="5 6" key="1">
    <citation type="submission" date="2019-07" db="EMBL/GenBank/DDBJ databases">
        <title>New species of Amycolatopsis and Streptomyces.</title>
        <authorList>
            <person name="Duangmal K."/>
            <person name="Teo W.F.A."/>
            <person name="Lipun K."/>
        </authorList>
    </citation>
    <scope>NUCLEOTIDE SEQUENCE [LARGE SCALE GENOMIC DNA]</scope>
    <source>
        <strain evidence="5 6">JCM 30562</strain>
    </source>
</reference>
<keyword evidence="1" id="KW-0805">Transcription regulation</keyword>
<keyword evidence="6" id="KW-1185">Reference proteome</keyword>
<comment type="caution">
    <text evidence="5">The sequence shown here is derived from an EMBL/GenBank/DDBJ whole genome shotgun (WGS) entry which is preliminary data.</text>
</comment>
<evidence type="ECO:0000259" key="4">
    <source>
        <dbReference type="PROSITE" id="PS50949"/>
    </source>
</evidence>
<dbReference type="OrthoDB" id="3615556at2"/>
<dbReference type="Pfam" id="PF07729">
    <property type="entry name" value="FCD"/>
    <property type="match status" value="1"/>
</dbReference>
<dbReference type="Pfam" id="PF00392">
    <property type="entry name" value="GntR"/>
    <property type="match status" value="1"/>
</dbReference>
<keyword evidence="2" id="KW-0238">DNA-binding</keyword>
<dbReference type="InterPro" id="IPR036388">
    <property type="entry name" value="WH-like_DNA-bd_sf"/>
</dbReference>
<dbReference type="EMBL" id="VJZA01000079">
    <property type="protein sequence ID" value="TVT17435.1"/>
    <property type="molecule type" value="Genomic_DNA"/>
</dbReference>
<dbReference type="InterPro" id="IPR036390">
    <property type="entry name" value="WH_DNA-bd_sf"/>
</dbReference>
<evidence type="ECO:0000256" key="1">
    <source>
        <dbReference type="ARBA" id="ARBA00023015"/>
    </source>
</evidence>
<dbReference type="SMART" id="SM00345">
    <property type="entry name" value="HTH_GNTR"/>
    <property type="match status" value="1"/>
</dbReference>
<evidence type="ECO:0000313" key="6">
    <source>
        <dbReference type="Proteomes" id="UP000318578"/>
    </source>
</evidence>
<dbReference type="RefSeq" id="WP_144643576.1">
    <property type="nucleotide sequence ID" value="NZ_BNAX01000001.1"/>
</dbReference>
<evidence type="ECO:0000313" key="5">
    <source>
        <dbReference type="EMBL" id="TVT17435.1"/>
    </source>
</evidence>
<dbReference type="PRINTS" id="PR00035">
    <property type="entry name" value="HTHGNTR"/>
</dbReference>
<gene>
    <name evidence="5" type="ORF">FNH06_31495</name>
</gene>
<dbReference type="SUPFAM" id="SSF48008">
    <property type="entry name" value="GntR ligand-binding domain-like"/>
    <property type="match status" value="1"/>
</dbReference>
<dbReference type="PROSITE" id="PS50949">
    <property type="entry name" value="HTH_GNTR"/>
    <property type="match status" value="1"/>
</dbReference>
<evidence type="ECO:0000256" key="2">
    <source>
        <dbReference type="ARBA" id="ARBA00023125"/>
    </source>
</evidence>
<dbReference type="GO" id="GO:0003677">
    <property type="term" value="F:DNA binding"/>
    <property type="evidence" value="ECO:0007669"/>
    <property type="project" value="UniProtKB-KW"/>
</dbReference>
<dbReference type="PANTHER" id="PTHR43537">
    <property type="entry name" value="TRANSCRIPTIONAL REGULATOR, GNTR FAMILY"/>
    <property type="match status" value="1"/>
</dbReference>
<dbReference type="PANTHER" id="PTHR43537:SF5">
    <property type="entry name" value="UXU OPERON TRANSCRIPTIONAL REGULATOR"/>
    <property type="match status" value="1"/>
</dbReference>
<dbReference type="GO" id="GO:0003700">
    <property type="term" value="F:DNA-binding transcription factor activity"/>
    <property type="evidence" value="ECO:0007669"/>
    <property type="project" value="InterPro"/>
</dbReference>
<dbReference type="SMART" id="SM00895">
    <property type="entry name" value="FCD"/>
    <property type="match status" value="1"/>
</dbReference>
<dbReference type="CDD" id="cd07377">
    <property type="entry name" value="WHTH_GntR"/>
    <property type="match status" value="1"/>
</dbReference>
<dbReference type="SUPFAM" id="SSF46785">
    <property type="entry name" value="Winged helix' DNA-binding domain"/>
    <property type="match status" value="1"/>
</dbReference>
<keyword evidence="3" id="KW-0804">Transcription</keyword>
<organism evidence="5 6">
    <name type="scientific">Amycolatopsis acidiphila</name>
    <dbReference type="NCBI Taxonomy" id="715473"/>
    <lineage>
        <taxon>Bacteria</taxon>
        <taxon>Bacillati</taxon>
        <taxon>Actinomycetota</taxon>
        <taxon>Actinomycetes</taxon>
        <taxon>Pseudonocardiales</taxon>
        <taxon>Pseudonocardiaceae</taxon>
        <taxon>Amycolatopsis</taxon>
    </lineage>
</organism>
<feature type="domain" description="HTH gntR-type" evidence="4">
    <location>
        <begin position="21"/>
        <end position="91"/>
    </location>
</feature>
<dbReference type="InterPro" id="IPR011711">
    <property type="entry name" value="GntR_C"/>
</dbReference>
<protein>
    <submittedName>
        <fullName evidence="5">FadR family transcriptional regulator</fullName>
    </submittedName>
</protein>
<dbReference type="Gene3D" id="1.10.10.10">
    <property type="entry name" value="Winged helix-like DNA-binding domain superfamily/Winged helix DNA-binding domain"/>
    <property type="match status" value="1"/>
</dbReference>
<evidence type="ECO:0000256" key="3">
    <source>
        <dbReference type="ARBA" id="ARBA00023163"/>
    </source>
</evidence>